<feature type="region of interest" description="Disordered" evidence="1">
    <location>
        <begin position="1"/>
        <end position="22"/>
    </location>
</feature>
<sequence>MTVHEFSVNSQQSTVNSQQSTVNSQQSTVNDFKWNNLFFGVPLFVIKNTNYTYQSHSSYFYLF</sequence>
<reference evidence="2 3" key="1">
    <citation type="submission" date="2019-10" db="EMBL/GenBank/DDBJ databases">
        <title>Genomic and transcriptomic insights into the perfect genentic adaptation of a filamentous nitrogen-fixing cyanobacterium to rice fields.</title>
        <authorList>
            <person name="Chen Z."/>
        </authorList>
    </citation>
    <scope>NUCLEOTIDE SEQUENCE [LARGE SCALE GENOMIC DNA]</scope>
    <source>
        <strain evidence="2">CCNUC1</strain>
    </source>
</reference>
<dbReference type="KEGG" id="nsh:GXM_05051"/>
<dbReference type="Proteomes" id="UP000326678">
    <property type="component" value="Chromosome Gxm1"/>
</dbReference>
<organism evidence="2 3">
    <name type="scientific">Nostoc sphaeroides CCNUC1</name>
    <dbReference type="NCBI Taxonomy" id="2653204"/>
    <lineage>
        <taxon>Bacteria</taxon>
        <taxon>Bacillati</taxon>
        <taxon>Cyanobacteriota</taxon>
        <taxon>Cyanophyceae</taxon>
        <taxon>Nostocales</taxon>
        <taxon>Nostocaceae</taxon>
        <taxon>Nostoc</taxon>
    </lineage>
</organism>
<evidence type="ECO:0000313" key="2">
    <source>
        <dbReference type="EMBL" id="QFS47559.1"/>
    </source>
</evidence>
<evidence type="ECO:0000256" key="1">
    <source>
        <dbReference type="SAM" id="MobiDB-lite"/>
    </source>
</evidence>
<protein>
    <submittedName>
        <fullName evidence="2">Uncharacterized protein</fullName>
    </submittedName>
</protein>
<dbReference type="AlphaFoldDB" id="A0A5P8W6C2"/>
<name>A0A5P8W6C2_9NOSO</name>
<accession>A0A5P8W6C2</accession>
<gene>
    <name evidence="2" type="ORF">GXM_05051</name>
</gene>
<feature type="compositionally biased region" description="Low complexity" evidence="1">
    <location>
        <begin position="7"/>
        <end position="22"/>
    </location>
</feature>
<dbReference type="EMBL" id="CP045226">
    <property type="protein sequence ID" value="QFS47559.1"/>
    <property type="molecule type" value="Genomic_DNA"/>
</dbReference>
<proteinExistence type="predicted"/>
<keyword evidence="3" id="KW-1185">Reference proteome</keyword>
<evidence type="ECO:0000313" key="3">
    <source>
        <dbReference type="Proteomes" id="UP000326678"/>
    </source>
</evidence>